<accession>A0ABX4N6E9</accession>
<reference evidence="1 2" key="1">
    <citation type="submission" date="2017-07" db="EMBL/GenBank/DDBJ databases">
        <title>Leptospira spp. isolated from tropical soils.</title>
        <authorList>
            <person name="Thibeaux R."/>
            <person name="Iraola G."/>
            <person name="Ferres I."/>
            <person name="Bierque E."/>
            <person name="Girault D."/>
            <person name="Soupe-Gilbert M.-E."/>
            <person name="Picardeau M."/>
            <person name="Goarant C."/>
        </authorList>
    </citation>
    <scope>NUCLEOTIDE SEQUENCE [LARGE SCALE GENOMIC DNA]</scope>
    <source>
        <strain evidence="1 2">JW2-C-B1</strain>
    </source>
</reference>
<evidence type="ECO:0000313" key="2">
    <source>
        <dbReference type="Proteomes" id="UP000231919"/>
    </source>
</evidence>
<keyword evidence="2" id="KW-1185">Reference proteome</keyword>
<organism evidence="1 2">
    <name type="scientific">Leptospira kmetyi</name>
    <dbReference type="NCBI Taxonomy" id="408139"/>
    <lineage>
        <taxon>Bacteria</taxon>
        <taxon>Pseudomonadati</taxon>
        <taxon>Spirochaetota</taxon>
        <taxon>Spirochaetia</taxon>
        <taxon>Leptospirales</taxon>
        <taxon>Leptospiraceae</taxon>
        <taxon>Leptospira</taxon>
    </lineage>
</organism>
<evidence type="ECO:0000313" key="1">
    <source>
        <dbReference type="EMBL" id="PJZ28765.1"/>
    </source>
</evidence>
<proteinExistence type="predicted"/>
<name>A0ABX4N6E9_9LEPT</name>
<comment type="caution">
    <text evidence="1">The sequence shown here is derived from an EMBL/GenBank/DDBJ whole genome shotgun (WGS) entry which is preliminary data.</text>
</comment>
<gene>
    <name evidence="1" type="ORF">CH378_16330</name>
</gene>
<sequence>MSESKQLNADPNPFDKAYQDFLTEVKDEKFGNYNKISIRYSRISQKTISVEKPSYIQYNLS</sequence>
<dbReference type="EMBL" id="NPDP01000033">
    <property type="protein sequence ID" value="PJZ28765.1"/>
    <property type="molecule type" value="Genomic_DNA"/>
</dbReference>
<protein>
    <submittedName>
        <fullName evidence="1">Uncharacterized protein</fullName>
    </submittedName>
</protein>
<dbReference type="Proteomes" id="UP000231919">
    <property type="component" value="Unassembled WGS sequence"/>
</dbReference>